<keyword evidence="3" id="KW-1185">Reference proteome</keyword>
<evidence type="ECO:0000313" key="3">
    <source>
        <dbReference type="Proteomes" id="UP001235303"/>
    </source>
</evidence>
<reference evidence="2 3" key="1">
    <citation type="submission" date="2023-01" db="EMBL/GenBank/DDBJ databases">
        <title>Novel diversity within Roseofilum (Cyanobacteria; Desertifilaceae) from marine benthic mats with descriptions of four novel species.</title>
        <authorList>
            <person name="Wang Y."/>
            <person name="Berthold D.E."/>
            <person name="Hu J."/>
            <person name="Lefler F.W."/>
            <person name="Laughinghouse H.D. IV."/>
        </authorList>
    </citation>
    <scope>NUCLEOTIDE SEQUENCE [LARGE SCALE GENOMIC DNA]</scope>
    <source>
        <strain evidence="2 3">BLCC-M154</strain>
    </source>
</reference>
<protein>
    <submittedName>
        <fullName evidence="2">Lipid-A-disaccharide synthase-related protein</fullName>
    </submittedName>
</protein>
<proteinExistence type="predicted"/>
<dbReference type="EMBL" id="JAQOSP010000053">
    <property type="protein sequence ID" value="MDJ1169323.1"/>
    <property type="molecule type" value="Genomic_DNA"/>
</dbReference>
<dbReference type="Proteomes" id="UP001235303">
    <property type="component" value="Unassembled WGS sequence"/>
</dbReference>
<dbReference type="RefSeq" id="WP_283753083.1">
    <property type="nucleotide sequence ID" value="NZ_JAQOSP010000053.1"/>
</dbReference>
<organism evidence="2 3">
    <name type="scientific">Roseofilum acuticapitatum BLCC-M154</name>
    <dbReference type="NCBI Taxonomy" id="3022444"/>
    <lineage>
        <taxon>Bacteria</taxon>
        <taxon>Bacillati</taxon>
        <taxon>Cyanobacteriota</taxon>
        <taxon>Cyanophyceae</taxon>
        <taxon>Desertifilales</taxon>
        <taxon>Desertifilaceae</taxon>
        <taxon>Roseofilum</taxon>
        <taxon>Roseofilum acuticapitatum</taxon>
    </lineage>
</organism>
<evidence type="ECO:0000256" key="1">
    <source>
        <dbReference type="SAM" id="MobiDB-lite"/>
    </source>
</evidence>
<gene>
    <name evidence="2" type="ORF">PMG71_07790</name>
</gene>
<evidence type="ECO:0000313" key="2">
    <source>
        <dbReference type="EMBL" id="MDJ1169323.1"/>
    </source>
</evidence>
<dbReference type="PANTHER" id="PTHR39517:SF1">
    <property type="entry name" value="LIPID-A-DISACCHARIDE SYNTHASE"/>
    <property type="match status" value="1"/>
</dbReference>
<feature type="region of interest" description="Disordered" evidence="1">
    <location>
        <begin position="389"/>
        <end position="411"/>
    </location>
</feature>
<dbReference type="SUPFAM" id="SSF53756">
    <property type="entry name" value="UDP-Glycosyltransferase/glycogen phosphorylase"/>
    <property type="match status" value="1"/>
</dbReference>
<feature type="compositionally biased region" description="Polar residues" evidence="1">
    <location>
        <begin position="402"/>
        <end position="411"/>
    </location>
</feature>
<name>A0ABT7AQY2_9CYAN</name>
<dbReference type="PANTHER" id="PTHR39517">
    <property type="entry name" value="SLL0192 PROTEIN"/>
    <property type="match status" value="1"/>
</dbReference>
<dbReference type="InterPro" id="IPR019994">
    <property type="entry name" value="Lipid-A-disac_synthase-rel_put"/>
</dbReference>
<comment type="caution">
    <text evidence="2">The sequence shown here is derived from an EMBL/GenBank/DDBJ whole genome shotgun (WGS) entry which is preliminary data.</text>
</comment>
<sequence length="411" mass="44931">MHHSSLLFLSNGHGEDLNGSLIVKALQGYYPQVEVAAMPLVGAGGAYRRLDVPIIGPTRTLPSGGIWYMNPLYLLKDLFSGLIGLTWRQIRAVQRYSQKCDLLVAVGDIVPIGLAQLTGRPYVAFVVSTSSYYEGKVKLPWLTAQCLRSPQCQKIYTRDALTARDLQHQGFPNTTFIGCPFMDTLTPTGKPLNLDSNQPLIALLPGSRLPEALENFALQLRLCEILSSQKLLQFQAALVPNLKESQIQTLAAEEGWHYSPGKLTKNHTMIHYHFDAFPDILHRCNLVIGMAGTAVEQAVGLGKPIVQIAGKGPQFTYRFAEAQMRLLGPSITTIGTGPATPAILAEAAAKILHILGDRQYLETCVKNGQERIGSIGASQRFAQEIITVSARSERHLDPPTPNSAESNSNRP</sequence>
<accession>A0ABT7AQY2</accession>
<dbReference type="NCBIfam" id="TIGR03492">
    <property type="entry name" value="lipid-A-disaccharide synthase-related protein"/>
    <property type="match status" value="1"/>
</dbReference>